<dbReference type="KEGG" id="ccot:CCAX7_21200"/>
<name>A0A402D214_9BACT</name>
<dbReference type="OrthoDB" id="9775889at2"/>
<dbReference type="Proteomes" id="UP000287394">
    <property type="component" value="Chromosome"/>
</dbReference>
<evidence type="ECO:0000313" key="1">
    <source>
        <dbReference type="EMBL" id="BDI30069.1"/>
    </source>
</evidence>
<reference evidence="1 2" key="1">
    <citation type="journal article" date="2019" name="Int. J. Syst. Evol. Microbiol.">
        <title>Capsulimonas corticalis gen. nov., sp. nov., an aerobic capsulated bacterium, of a novel bacterial order, Capsulimonadales ord. nov., of the class Armatimonadia of the phylum Armatimonadetes.</title>
        <authorList>
            <person name="Li J."/>
            <person name="Kudo C."/>
            <person name="Tonouchi A."/>
        </authorList>
    </citation>
    <scope>NUCLEOTIDE SEQUENCE [LARGE SCALE GENOMIC DNA]</scope>
    <source>
        <strain evidence="1 2">AX-7</strain>
    </source>
</reference>
<dbReference type="EMBL" id="AP025739">
    <property type="protein sequence ID" value="BDI30069.1"/>
    <property type="molecule type" value="Genomic_DNA"/>
</dbReference>
<accession>A0A402D214</accession>
<dbReference type="InterPro" id="IPR013783">
    <property type="entry name" value="Ig-like_fold"/>
</dbReference>
<evidence type="ECO:0000313" key="2">
    <source>
        <dbReference type="Proteomes" id="UP000287394"/>
    </source>
</evidence>
<dbReference type="AlphaFoldDB" id="A0A402D214"/>
<proteinExistence type="predicted"/>
<dbReference type="Pfam" id="PF17957">
    <property type="entry name" value="Big_7"/>
    <property type="match status" value="1"/>
</dbReference>
<sequence length="271" mass="28202">MLHYNTSTQSRLAFSAKRMAPKVAALCLAMTCGAATAVHAQSVGGNTFRAYPAPSESERPCDLTSPTSEQKFTAPAAITITATPRSKSTVKIGKIEFYNGSQKVGTATAAPYTFVLNDVPAGSYQLRALVYDDSGKPVSLLTVNTTVKAATNVGAGHLSAAAPTLTLSSAGTLQVLFPLKNDGTAQIRSLAVTAISAYDDPSGRKTTLLQPKLPSSTDKVDPGVVVPFTFVLDNVLPTSGNLFLIVDGVYSSGDKKIPFEFAGGLAVPTAR</sequence>
<dbReference type="Gene3D" id="2.60.40.10">
    <property type="entry name" value="Immunoglobulins"/>
    <property type="match status" value="1"/>
</dbReference>
<gene>
    <name evidence="1" type="ORF">CCAX7_21200</name>
</gene>
<organism evidence="1 2">
    <name type="scientific">Capsulimonas corticalis</name>
    <dbReference type="NCBI Taxonomy" id="2219043"/>
    <lineage>
        <taxon>Bacteria</taxon>
        <taxon>Bacillati</taxon>
        <taxon>Armatimonadota</taxon>
        <taxon>Armatimonadia</taxon>
        <taxon>Capsulimonadales</taxon>
        <taxon>Capsulimonadaceae</taxon>
        <taxon>Capsulimonas</taxon>
    </lineage>
</organism>
<keyword evidence="2" id="KW-1185">Reference proteome</keyword>
<protein>
    <submittedName>
        <fullName evidence="1">Uncharacterized protein</fullName>
    </submittedName>
</protein>